<dbReference type="Gene3D" id="3.30.70.270">
    <property type="match status" value="1"/>
</dbReference>
<accession>A0ABS0AJW5</accession>
<dbReference type="CDD" id="cd01949">
    <property type="entry name" value="GGDEF"/>
    <property type="match status" value="1"/>
</dbReference>
<evidence type="ECO:0000313" key="5">
    <source>
        <dbReference type="EMBL" id="MBF5054437.1"/>
    </source>
</evidence>
<name>A0ABS0AJW5_9GAMM</name>
<dbReference type="Gene3D" id="3.30.450.20">
    <property type="entry name" value="PAS domain"/>
    <property type="match status" value="1"/>
</dbReference>
<dbReference type="Pfam" id="PF08447">
    <property type="entry name" value="PAS_3"/>
    <property type="match status" value="1"/>
</dbReference>
<dbReference type="InterPro" id="IPR043128">
    <property type="entry name" value="Rev_trsase/Diguanyl_cyclase"/>
</dbReference>
<dbReference type="InterPro" id="IPR052155">
    <property type="entry name" value="Biofilm_reg_signaling"/>
</dbReference>
<gene>
    <name evidence="5" type="ORF">ISO4_03039</name>
</gene>
<dbReference type="SUPFAM" id="SSF55073">
    <property type="entry name" value="Nucleotide cyclase"/>
    <property type="match status" value="1"/>
</dbReference>
<feature type="domain" description="GGDEF" evidence="4">
    <location>
        <begin position="183"/>
        <end position="315"/>
    </location>
</feature>
<keyword evidence="6" id="KW-1185">Reference proteome</keyword>
<evidence type="ECO:0000259" key="1">
    <source>
        <dbReference type="PROSITE" id="PS50112"/>
    </source>
</evidence>
<dbReference type="PROSITE" id="PS50113">
    <property type="entry name" value="PAC"/>
    <property type="match status" value="1"/>
</dbReference>
<dbReference type="SMART" id="SM00267">
    <property type="entry name" value="GGDEF"/>
    <property type="match status" value="1"/>
</dbReference>
<dbReference type="CDD" id="cd01948">
    <property type="entry name" value="EAL"/>
    <property type="match status" value="1"/>
</dbReference>
<dbReference type="InterPro" id="IPR001633">
    <property type="entry name" value="EAL_dom"/>
</dbReference>
<dbReference type="Proteomes" id="UP000644441">
    <property type="component" value="Unassembled WGS sequence"/>
</dbReference>
<dbReference type="Pfam" id="PF00563">
    <property type="entry name" value="EAL"/>
    <property type="match status" value="1"/>
</dbReference>
<dbReference type="SUPFAM" id="SSF141868">
    <property type="entry name" value="EAL domain-like"/>
    <property type="match status" value="1"/>
</dbReference>
<evidence type="ECO:0000259" key="3">
    <source>
        <dbReference type="PROSITE" id="PS50883"/>
    </source>
</evidence>
<evidence type="ECO:0000313" key="6">
    <source>
        <dbReference type="Proteomes" id="UP000644441"/>
    </source>
</evidence>
<dbReference type="PROSITE" id="PS50112">
    <property type="entry name" value="PAS"/>
    <property type="match status" value="1"/>
</dbReference>
<proteinExistence type="predicted"/>
<dbReference type="PROSITE" id="PS50883">
    <property type="entry name" value="EAL"/>
    <property type="match status" value="1"/>
</dbReference>
<dbReference type="SUPFAM" id="SSF55785">
    <property type="entry name" value="PYP-like sensor domain (PAS domain)"/>
    <property type="match status" value="1"/>
</dbReference>
<dbReference type="InterPro" id="IPR035965">
    <property type="entry name" value="PAS-like_dom_sf"/>
</dbReference>
<dbReference type="CDD" id="cd00130">
    <property type="entry name" value="PAS"/>
    <property type="match status" value="1"/>
</dbReference>
<dbReference type="NCBIfam" id="TIGR00229">
    <property type="entry name" value="sensory_box"/>
    <property type="match status" value="1"/>
</dbReference>
<dbReference type="InterPro" id="IPR000160">
    <property type="entry name" value="GGDEF_dom"/>
</dbReference>
<dbReference type="Gene3D" id="3.20.20.450">
    <property type="entry name" value="EAL domain"/>
    <property type="match status" value="1"/>
</dbReference>
<dbReference type="InterPro" id="IPR029787">
    <property type="entry name" value="Nucleotide_cyclase"/>
</dbReference>
<evidence type="ECO:0000259" key="4">
    <source>
        <dbReference type="PROSITE" id="PS50887"/>
    </source>
</evidence>
<feature type="domain" description="EAL" evidence="3">
    <location>
        <begin position="324"/>
        <end position="570"/>
    </location>
</feature>
<sequence>MKDSRGEAATAKKNIVARTDSPASVVEERLQAALDSDDLGIWDHDLRENTFWASPNIIRMVGIPEGGPASTRLFWEFVHPDDRDGVRQVVRGALAAAVSGHFEVTFRAHRRDLGRLALVRCSAQLVFDQDNRPARMLGVFRDVSDQQEEQVKLFYEAHYDELTGLANQKLLTEQTQSVLDQERPAGCLLLELDGFQEVSDTLGQEAGNRLLQLTAARLTRLLPEGALLSRTTGEEFAVMLPDQDQARALIQLAEAVHGALLETFMIKDRPVAISGHVGIAFAAPQGCARTLLSDAHLALADAKAAGYGASRVYQPALRKALRARQDMSADLRTAVLGEQFELYYQPQVRLSDGKIVGAEALLRWHHPHRGLLAPGEFLPLLKGSPMARILGDWVIRQACAKGALLHRQGRPLCMAFSAQFKLGGLARMVADTLRETGLPGEGLEIEITERVIINSDNRLKNTLNDLRSLGCQLAFDDFGTGYASLSMLKEFPITRLKVDKSFVDAIHESGEDHAVVQAMIQLAETFGFSITAEGIETEQQAEVLRQLGCREGQGYLFGKPMPWQELYALL</sequence>
<evidence type="ECO:0000259" key="2">
    <source>
        <dbReference type="PROSITE" id="PS50113"/>
    </source>
</evidence>
<dbReference type="InterPro" id="IPR000700">
    <property type="entry name" value="PAS-assoc_C"/>
</dbReference>
<dbReference type="PANTHER" id="PTHR44757:SF2">
    <property type="entry name" value="BIOFILM ARCHITECTURE MAINTENANCE PROTEIN MBAA"/>
    <property type="match status" value="1"/>
</dbReference>
<dbReference type="PROSITE" id="PS50887">
    <property type="entry name" value="GGDEF"/>
    <property type="match status" value="1"/>
</dbReference>
<dbReference type="InterPro" id="IPR013655">
    <property type="entry name" value="PAS_fold_3"/>
</dbReference>
<dbReference type="PANTHER" id="PTHR44757">
    <property type="entry name" value="DIGUANYLATE CYCLASE DGCP"/>
    <property type="match status" value="1"/>
</dbReference>
<dbReference type="RefSeq" id="WP_194856780.1">
    <property type="nucleotide sequence ID" value="NZ_ARXR01000044.1"/>
</dbReference>
<dbReference type="Pfam" id="PF00990">
    <property type="entry name" value="GGDEF"/>
    <property type="match status" value="1"/>
</dbReference>
<dbReference type="SMART" id="SM00052">
    <property type="entry name" value="EAL"/>
    <property type="match status" value="1"/>
</dbReference>
<feature type="domain" description="PAC" evidence="2">
    <location>
        <begin position="102"/>
        <end position="155"/>
    </location>
</feature>
<dbReference type="SMART" id="SM00091">
    <property type="entry name" value="PAS"/>
    <property type="match status" value="1"/>
</dbReference>
<protein>
    <submittedName>
        <fullName evidence="5">Diguanylate cyclase/phosphodiesterase</fullName>
    </submittedName>
</protein>
<dbReference type="InterPro" id="IPR000014">
    <property type="entry name" value="PAS"/>
</dbReference>
<dbReference type="InterPro" id="IPR035919">
    <property type="entry name" value="EAL_sf"/>
</dbReference>
<dbReference type="EMBL" id="ARXR01000044">
    <property type="protein sequence ID" value="MBF5054437.1"/>
    <property type="molecule type" value="Genomic_DNA"/>
</dbReference>
<feature type="domain" description="PAS" evidence="1">
    <location>
        <begin position="26"/>
        <end position="97"/>
    </location>
</feature>
<comment type="caution">
    <text evidence="5">The sequence shown here is derived from an EMBL/GenBank/DDBJ whole genome shotgun (WGS) entry which is preliminary data.</text>
</comment>
<organism evidence="5 6">
    <name type="scientific">Alloalcanivorax venustensis ISO4</name>
    <dbReference type="NCBI Taxonomy" id="1177184"/>
    <lineage>
        <taxon>Bacteria</taxon>
        <taxon>Pseudomonadati</taxon>
        <taxon>Pseudomonadota</taxon>
        <taxon>Gammaproteobacteria</taxon>
        <taxon>Oceanospirillales</taxon>
        <taxon>Alcanivoracaceae</taxon>
        <taxon>Alloalcanivorax</taxon>
    </lineage>
</organism>
<reference evidence="5 6" key="1">
    <citation type="submission" date="2012-09" db="EMBL/GenBank/DDBJ databases">
        <title>Genome Sequence of alkane-degrading Bacterium Alcanivorax venustensis ISO4.</title>
        <authorList>
            <person name="Lai Q."/>
            <person name="Shao Z."/>
        </authorList>
    </citation>
    <scope>NUCLEOTIDE SEQUENCE [LARGE SCALE GENOMIC DNA]</scope>
    <source>
        <strain evidence="5 6">ISO4</strain>
    </source>
</reference>
<dbReference type="NCBIfam" id="TIGR00254">
    <property type="entry name" value="GGDEF"/>
    <property type="match status" value="1"/>
</dbReference>